<gene>
    <name evidence="3" type="ORF">BWR18_16485</name>
</gene>
<organism evidence="3 4">
    <name type="scientific">Tateyamaria omphalii</name>
    <dbReference type="NCBI Taxonomy" id="299262"/>
    <lineage>
        <taxon>Bacteria</taxon>
        <taxon>Pseudomonadati</taxon>
        <taxon>Pseudomonadota</taxon>
        <taxon>Alphaproteobacteria</taxon>
        <taxon>Rhodobacterales</taxon>
        <taxon>Roseobacteraceae</taxon>
        <taxon>Tateyamaria</taxon>
    </lineage>
</organism>
<evidence type="ECO:0000259" key="2">
    <source>
        <dbReference type="Pfam" id="PF00248"/>
    </source>
</evidence>
<name>A0A1P8N0V5_9RHOB</name>
<dbReference type="InterPro" id="IPR023210">
    <property type="entry name" value="NADP_OxRdtase_dom"/>
</dbReference>
<reference evidence="3 4" key="1">
    <citation type="submission" date="2017-01" db="EMBL/GenBank/DDBJ databases">
        <title>Complete genome of Tateyamaria omphalii DOK1-4 isolated from seawater in Dokdo.</title>
        <authorList>
            <person name="Kim J.H."/>
            <person name="Chi W.-J."/>
        </authorList>
    </citation>
    <scope>NUCLEOTIDE SEQUENCE [LARGE SCALE GENOMIC DNA]</scope>
    <source>
        <strain evidence="3 4">DOK1-4</strain>
    </source>
</reference>
<dbReference type="InterPro" id="IPR036812">
    <property type="entry name" value="NAD(P)_OxRdtase_dom_sf"/>
</dbReference>
<keyword evidence="4" id="KW-1185">Reference proteome</keyword>
<dbReference type="GO" id="GO:0016491">
    <property type="term" value="F:oxidoreductase activity"/>
    <property type="evidence" value="ECO:0007669"/>
    <property type="project" value="UniProtKB-KW"/>
</dbReference>
<proteinExistence type="predicted"/>
<dbReference type="SUPFAM" id="SSF51430">
    <property type="entry name" value="NAD(P)-linked oxidoreductase"/>
    <property type="match status" value="1"/>
</dbReference>
<dbReference type="KEGG" id="tom:BWR18_16485"/>
<protein>
    <recommendedName>
        <fullName evidence="2">NADP-dependent oxidoreductase domain-containing protein</fullName>
    </recommendedName>
</protein>
<dbReference type="PANTHER" id="PTHR43364">
    <property type="entry name" value="NADH-SPECIFIC METHYLGLYOXAL REDUCTASE-RELATED"/>
    <property type="match status" value="1"/>
</dbReference>
<dbReference type="InterPro" id="IPR050523">
    <property type="entry name" value="AKR_Detox_Biosynth"/>
</dbReference>
<evidence type="ECO:0000313" key="4">
    <source>
        <dbReference type="Proteomes" id="UP000186336"/>
    </source>
</evidence>
<dbReference type="Gene3D" id="3.20.20.100">
    <property type="entry name" value="NADP-dependent oxidoreductase domain"/>
    <property type="match status" value="1"/>
</dbReference>
<dbReference type="Proteomes" id="UP000186336">
    <property type="component" value="Chromosome"/>
</dbReference>
<dbReference type="PANTHER" id="PTHR43364:SF18">
    <property type="entry name" value="OXIDOREDUCTASE"/>
    <property type="match status" value="1"/>
</dbReference>
<dbReference type="AlphaFoldDB" id="A0A1P8N0V5"/>
<keyword evidence="1" id="KW-0560">Oxidoreductase</keyword>
<dbReference type="FunFam" id="3.20.20.100:FF:000004">
    <property type="entry name" value="Oxidoreductase, aldo/keto reductase"/>
    <property type="match status" value="1"/>
</dbReference>
<sequence length="342" mass="37160">MTYTRMGNSGLIVSRMCFGTMTFNAGSEWIPGVAKVDQNDATEMVHHALGSGVNFFDTADGYSSGESEVILGKALGKRRNEAVICTKLGFRQSDQIGDAGLSRAHVLKQIDGSLDRMGIDHIDLLVLHKTDFTTPVEETLAALQTAVEHGKVRYLGVSNWPAWQVARAVQYQRDHRLAPFVAGQYLYNLVSRDIEQDVLPMMADMGGGLMAWSPLAGGLLSGKYDPEKLEDGEGRLSEGGDFLGIDTGTARKMIETLTDIAKAHGAHPATVALAWILAQDRSHSVIFGASKMSHMDAALAAPGLTLTPDEQKALSDIAPPNKRYPHWFDTMMTDELNTQILS</sequence>
<dbReference type="EMBL" id="CP019312">
    <property type="protein sequence ID" value="APX13950.1"/>
    <property type="molecule type" value="Genomic_DNA"/>
</dbReference>
<evidence type="ECO:0000313" key="3">
    <source>
        <dbReference type="EMBL" id="APX13950.1"/>
    </source>
</evidence>
<dbReference type="GO" id="GO:0005829">
    <property type="term" value="C:cytosol"/>
    <property type="evidence" value="ECO:0007669"/>
    <property type="project" value="UniProtKB-ARBA"/>
</dbReference>
<feature type="domain" description="NADP-dependent oxidoreductase" evidence="2">
    <location>
        <begin position="15"/>
        <end position="316"/>
    </location>
</feature>
<dbReference type="Pfam" id="PF00248">
    <property type="entry name" value="Aldo_ket_red"/>
    <property type="match status" value="1"/>
</dbReference>
<evidence type="ECO:0000256" key="1">
    <source>
        <dbReference type="ARBA" id="ARBA00023002"/>
    </source>
</evidence>
<accession>A0A1P8N0V5</accession>
<dbReference type="STRING" id="299262.BWR18_16485"/>